<dbReference type="InterPro" id="IPR000157">
    <property type="entry name" value="TIR_dom"/>
</dbReference>
<evidence type="ECO:0000256" key="2">
    <source>
        <dbReference type="SAM" id="MobiDB-lite"/>
    </source>
</evidence>
<dbReference type="InterPro" id="IPR035897">
    <property type="entry name" value="Toll_tir_struct_dom_sf"/>
</dbReference>
<dbReference type="PANTHER" id="PTHR32009">
    <property type="entry name" value="TMV RESISTANCE PROTEIN N-LIKE"/>
    <property type="match status" value="1"/>
</dbReference>
<keyword evidence="1" id="KW-0520">NAD</keyword>
<feature type="region of interest" description="Disordered" evidence="2">
    <location>
        <begin position="488"/>
        <end position="512"/>
    </location>
</feature>
<organism evidence="4 5">
    <name type="scientific">Lithocarpus litseifolius</name>
    <dbReference type="NCBI Taxonomy" id="425828"/>
    <lineage>
        <taxon>Eukaryota</taxon>
        <taxon>Viridiplantae</taxon>
        <taxon>Streptophyta</taxon>
        <taxon>Embryophyta</taxon>
        <taxon>Tracheophyta</taxon>
        <taxon>Spermatophyta</taxon>
        <taxon>Magnoliopsida</taxon>
        <taxon>eudicotyledons</taxon>
        <taxon>Gunneridae</taxon>
        <taxon>Pentapetalae</taxon>
        <taxon>rosids</taxon>
        <taxon>fabids</taxon>
        <taxon>Fagales</taxon>
        <taxon>Fagaceae</taxon>
        <taxon>Lithocarpus</taxon>
    </lineage>
</organism>
<evidence type="ECO:0000313" key="5">
    <source>
        <dbReference type="Proteomes" id="UP001459277"/>
    </source>
</evidence>
<evidence type="ECO:0000313" key="4">
    <source>
        <dbReference type="EMBL" id="KAL0005865.1"/>
    </source>
</evidence>
<evidence type="ECO:0000259" key="3">
    <source>
        <dbReference type="PROSITE" id="PS50104"/>
    </source>
</evidence>
<dbReference type="PROSITE" id="PS50104">
    <property type="entry name" value="TIR"/>
    <property type="match status" value="1"/>
</dbReference>
<dbReference type="Gene3D" id="3.40.50.10140">
    <property type="entry name" value="Toll/interleukin-1 receptor homology (TIR) domain"/>
    <property type="match status" value="1"/>
</dbReference>
<protein>
    <recommendedName>
        <fullName evidence="3">TIR domain-containing protein</fullName>
    </recommendedName>
</protein>
<dbReference type="EMBL" id="JAZDWU010000004">
    <property type="protein sequence ID" value="KAL0005865.1"/>
    <property type="molecule type" value="Genomic_DNA"/>
</dbReference>
<accession>A0AAW2D5L4</accession>
<dbReference type="FunFam" id="3.40.50.10140:FF:000007">
    <property type="entry name" value="Disease resistance protein (TIR-NBS-LRR class)"/>
    <property type="match status" value="1"/>
</dbReference>
<comment type="caution">
    <text evidence="4">The sequence shown here is derived from an EMBL/GenBank/DDBJ whole genome shotgun (WGS) entry which is preliminary data.</text>
</comment>
<gene>
    <name evidence="4" type="ORF">SO802_013426</name>
</gene>
<dbReference type="Proteomes" id="UP001459277">
    <property type="component" value="Unassembled WGS sequence"/>
</dbReference>
<dbReference type="SUPFAM" id="SSF52200">
    <property type="entry name" value="Toll/Interleukin receptor TIR domain"/>
    <property type="match status" value="1"/>
</dbReference>
<dbReference type="GO" id="GO:0007165">
    <property type="term" value="P:signal transduction"/>
    <property type="evidence" value="ECO:0007669"/>
    <property type="project" value="InterPro"/>
</dbReference>
<keyword evidence="5" id="KW-1185">Reference proteome</keyword>
<dbReference type="Pfam" id="PF01582">
    <property type="entry name" value="TIR"/>
    <property type="match status" value="1"/>
</dbReference>
<proteinExistence type="predicted"/>
<feature type="region of interest" description="Disordered" evidence="2">
    <location>
        <begin position="438"/>
        <end position="458"/>
    </location>
</feature>
<feature type="domain" description="TIR" evidence="3">
    <location>
        <begin position="12"/>
        <end position="167"/>
    </location>
</feature>
<reference evidence="4 5" key="1">
    <citation type="submission" date="2024-01" db="EMBL/GenBank/DDBJ databases">
        <title>A telomere-to-telomere, gap-free genome of sweet tea (Lithocarpus litseifolius).</title>
        <authorList>
            <person name="Zhou J."/>
        </authorList>
    </citation>
    <scope>NUCLEOTIDE SEQUENCE [LARGE SCALE GENOMIC DNA]</scope>
    <source>
        <strain evidence="4">Zhou-2022a</strain>
        <tissue evidence="4">Leaf</tissue>
    </source>
</reference>
<dbReference type="PANTHER" id="PTHR32009:SF146">
    <property type="entry name" value="TIR DOMAIN-CONTAINING PROTEIN"/>
    <property type="match status" value="1"/>
</dbReference>
<dbReference type="SMART" id="SM00255">
    <property type="entry name" value="TIR"/>
    <property type="match status" value="1"/>
</dbReference>
<evidence type="ECO:0000256" key="1">
    <source>
        <dbReference type="ARBA" id="ARBA00023027"/>
    </source>
</evidence>
<name>A0AAW2D5L4_9ROSI</name>
<sequence length="512" mass="57238">MASSSSFTPQSKNFDVFLSFRGEDTRRGFISHLYHALCQRGIHTFIDDDLPRGEEISVELLKTIENSATSIIVFSENYASSTWCLDELAKIVECRKKNQSVRPVFYKVDPSEIRKQKGKFGKALTMHEEKFNDNRKVQRWREALCEAAGLSGWDYKNRFERLHRLDITNCDELREIPRLPQSIRHVDALNSHSLDSQLLFHQFREMIGLPPNLPPCLGVTSDVLKTPHSFSYTESFPHEFSEYHILVPGEENEIPNWFNHQRVGNLISFSIGPKFPTIALCLAFQYEEASTEEFCSTILILIDISINGIQRSFGNSICSSLSKYGHHLCFYCRPQSSLQKLFQDLNLGDQNHVELFCETFAAAPHLPFPPNIPSNIKRIGVHVECNCPQPQNVEALGLSMDNYEARSCTCLCGAQTCCRCLKEVGSTHSAGRASVHSSNLESQIISSDTDGGGSSSVILPSNSGLPMDVASGSEFAFGLDSTVGDGFDLGSSSINDDSDFSPYPESKKMRTT</sequence>
<dbReference type="AlphaFoldDB" id="A0AAW2D5L4"/>